<dbReference type="PANTHER" id="PTHR11006:SF89">
    <property type="entry name" value="PROTEIN ARGININE N-METHYLTRANSFERASE 3-RELATED"/>
    <property type="match status" value="1"/>
</dbReference>
<dbReference type="InterPro" id="IPR055135">
    <property type="entry name" value="PRMT_dom"/>
</dbReference>
<dbReference type="InterPro" id="IPR041698">
    <property type="entry name" value="Methyltransf_25"/>
</dbReference>
<evidence type="ECO:0000259" key="9">
    <source>
        <dbReference type="Pfam" id="PF13649"/>
    </source>
</evidence>
<evidence type="ECO:0000259" key="10">
    <source>
        <dbReference type="Pfam" id="PF22528"/>
    </source>
</evidence>
<name>K8EAZ9_9CHLO</name>
<comment type="catalytic activity">
    <reaction evidence="5">
        <text>L-arginyl-[protein] + 2 S-adenosyl-L-methionine = N(omega),N(omega)-dimethyl-L-arginyl-[protein] + 2 S-adenosyl-L-homocysteine + 2 H(+)</text>
        <dbReference type="Rhea" id="RHEA:48096"/>
        <dbReference type="Rhea" id="RHEA-COMP:10532"/>
        <dbReference type="Rhea" id="RHEA-COMP:11991"/>
        <dbReference type="ChEBI" id="CHEBI:15378"/>
        <dbReference type="ChEBI" id="CHEBI:29965"/>
        <dbReference type="ChEBI" id="CHEBI:57856"/>
        <dbReference type="ChEBI" id="CHEBI:59789"/>
        <dbReference type="ChEBI" id="CHEBI:61897"/>
        <dbReference type="EC" id="2.1.1.319"/>
    </reaction>
    <physiologicalReaction direction="left-to-right" evidence="5">
        <dbReference type="Rhea" id="RHEA:48097"/>
    </physiologicalReaction>
</comment>
<feature type="compositionally biased region" description="Acidic residues" evidence="8">
    <location>
        <begin position="95"/>
        <end position="104"/>
    </location>
</feature>
<dbReference type="SUPFAM" id="SSF57667">
    <property type="entry name" value="beta-beta-alpha zinc fingers"/>
    <property type="match status" value="1"/>
</dbReference>
<evidence type="ECO:0000256" key="6">
    <source>
        <dbReference type="ARBA" id="ARBA00049303"/>
    </source>
</evidence>
<keyword evidence="4 7" id="KW-0949">S-adenosyl-L-methionine</keyword>
<dbReference type="OrthoDB" id="7848332at2759"/>
<accession>K8EAZ9</accession>
<dbReference type="GO" id="GO:0032259">
    <property type="term" value="P:methylation"/>
    <property type="evidence" value="ECO:0007669"/>
    <property type="project" value="UniProtKB-KW"/>
</dbReference>
<dbReference type="Gene3D" id="3.40.50.150">
    <property type="entry name" value="Vaccinia Virus protein VP39"/>
    <property type="match status" value="1"/>
</dbReference>
<protein>
    <recommendedName>
        <fullName evidence="1">type I protein arginine methyltransferase</fullName>
        <ecNumber evidence="1">2.1.1.319</ecNumber>
    </recommendedName>
</protein>
<dbReference type="EMBL" id="FO082277">
    <property type="protein sequence ID" value="CCO14924.1"/>
    <property type="molecule type" value="Genomic_DNA"/>
</dbReference>
<dbReference type="AlphaFoldDB" id="K8EAZ9"/>
<dbReference type="EC" id="2.1.1.319" evidence="1"/>
<evidence type="ECO:0000256" key="4">
    <source>
        <dbReference type="ARBA" id="ARBA00022691"/>
    </source>
</evidence>
<evidence type="ECO:0000256" key="5">
    <source>
        <dbReference type="ARBA" id="ARBA00047384"/>
    </source>
</evidence>
<feature type="region of interest" description="Disordered" evidence="8">
    <location>
        <begin position="75"/>
        <end position="104"/>
    </location>
</feature>
<organism evidence="11 12">
    <name type="scientific">Bathycoccus prasinos</name>
    <dbReference type="NCBI Taxonomy" id="41875"/>
    <lineage>
        <taxon>Eukaryota</taxon>
        <taxon>Viridiplantae</taxon>
        <taxon>Chlorophyta</taxon>
        <taxon>Mamiellophyceae</taxon>
        <taxon>Mamiellales</taxon>
        <taxon>Bathycoccaceae</taxon>
        <taxon>Bathycoccus</taxon>
    </lineage>
</organism>
<evidence type="ECO:0000256" key="2">
    <source>
        <dbReference type="ARBA" id="ARBA00022603"/>
    </source>
</evidence>
<evidence type="ECO:0000313" key="12">
    <source>
        <dbReference type="Proteomes" id="UP000198341"/>
    </source>
</evidence>
<dbReference type="PANTHER" id="PTHR11006">
    <property type="entry name" value="PROTEIN ARGININE N-METHYLTRANSFERASE"/>
    <property type="match status" value="1"/>
</dbReference>
<feature type="domain" description="Methyltransferase" evidence="9">
    <location>
        <begin position="359"/>
        <end position="459"/>
    </location>
</feature>
<dbReference type="InterPro" id="IPR029063">
    <property type="entry name" value="SAM-dependent_MTases_sf"/>
</dbReference>
<feature type="region of interest" description="Disordered" evidence="8">
    <location>
        <begin position="1"/>
        <end position="23"/>
    </location>
</feature>
<dbReference type="PROSITE" id="PS51678">
    <property type="entry name" value="SAM_MT_PRMT"/>
    <property type="match status" value="1"/>
</dbReference>
<feature type="compositionally biased region" description="Basic and acidic residues" evidence="8">
    <location>
        <begin position="279"/>
        <end position="303"/>
    </location>
</feature>
<dbReference type="STRING" id="41875.K8EAZ9"/>
<dbReference type="GO" id="GO:0035242">
    <property type="term" value="F:protein-arginine omega-N asymmetric methyltransferase activity"/>
    <property type="evidence" value="ECO:0007669"/>
    <property type="project" value="UniProtKB-EC"/>
</dbReference>
<dbReference type="GO" id="GO:0042054">
    <property type="term" value="F:histone methyltransferase activity"/>
    <property type="evidence" value="ECO:0007669"/>
    <property type="project" value="TreeGrafter"/>
</dbReference>
<comment type="catalytic activity">
    <reaction evidence="6">
        <text>L-arginyl-[protein] + S-adenosyl-L-methionine = N(omega)-methyl-L-arginyl-[protein] + S-adenosyl-L-homocysteine + H(+)</text>
        <dbReference type="Rhea" id="RHEA:48100"/>
        <dbReference type="Rhea" id="RHEA-COMP:10532"/>
        <dbReference type="Rhea" id="RHEA-COMP:11990"/>
        <dbReference type="ChEBI" id="CHEBI:15378"/>
        <dbReference type="ChEBI" id="CHEBI:29965"/>
        <dbReference type="ChEBI" id="CHEBI:57856"/>
        <dbReference type="ChEBI" id="CHEBI:59789"/>
        <dbReference type="ChEBI" id="CHEBI:65280"/>
    </reaction>
    <physiologicalReaction direction="left-to-right" evidence="6">
        <dbReference type="Rhea" id="RHEA:48101"/>
    </physiologicalReaction>
</comment>
<feature type="compositionally biased region" description="Basic and acidic residues" evidence="8">
    <location>
        <begin position="201"/>
        <end position="213"/>
    </location>
</feature>
<gene>
    <name evidence="11" type="ORF">Bathy02g06010</name>
</gene>
<feature type="region of interest" description="Disordered" evidence="8">
    <location>
        <begin position="123"/>
        <end position="146"/>
    </location>
</feature>
<dbReference type="eggNOG" id="KOG1499">
    <property type="taxonomic scope" value="Eukaryota"/>
</dbReference>
<feature type="region of interest" description="Disordered" evidence="8">
    <location>
        <begin position="192"/>
        <end position="226"/>
    </location>
</feature>
<evidence type="ECO:0000313" key="11">
    <source>
        <dbReference type="EMBL" id="CCO14924.1"/>
    </source>
</evidence>
<dbReference type="Gene3D" id="2.70.160.11">
    <property type="entry name" value="Hnrnp arginine n-methyltransferase1"/>
    <property type="match status" value="1"/>
</dbReference>
<evidence type="ECO:0000256" key="8">
    <source>
        <dbReference type="SAM" id="MobiDB-lite"/>
    </source>
</evidence>
<dbReference type="RefSeq" id="XP_007514684.1">
    <property type="nucleotide sequence ID" value="XM_007514622.1"/>
</dbReference>
<dbReference type="GO" id="GO:0005634">
    <property type="term" value="C:nucleus"/>
    <property type="evidence" value="ECO:0007669"/>
    <property type="project" value="TreeGrafter"/>
</dbReference>
<dbReference type="Pfam" id="PF13649">
    <property type="entry name" value="Methyltransf_25"/>
    <property type="match status" value="1"/>
</dbReference>
<reference evidence="11 12" key="1">
    <citation type="submission" date="2011-10" db="EMBL/GenBank/DDBJ databases">
        <authorList>
            <person name="Genoscope - CEA"/>
        </authorList>
    </citation>
    <scope>NUCLEOTIDE SEQUENCE [LARGE SCALE GENOMIC DNA]</scope>
    <source>
        <strain evidence="11 12">RCC 1105</strain>
    </source>
</reference>
<keyword evidence="3 7" id="KW-0808">Transferase</keyword>
<sequence>MQNDDDDLDEEEGEEGDFGEWIEDEESLVEISEQRKTKCLFSQRVYSNAHEALTRAATDFGFDLRRVVSLNKKNTFIKSKEEEEEGEKPSRSGREEEEEDDENELEFYDVIKVINFVRKMVLEETKNNSKNNNNKNKESDEKEYDEKELAKRVIARVNDGAWKDDVYLMPVDASGSDPLTYEWESYVYGIDDDEERAPAATKEEKANKDERDSTSQNEHSASSLMISSLRSENEALKLKVFEMMEKLGMISEEEEKQKLAPVANVGEKIVVSSAPTRNMNDDCASRRYANDDSDRFDKRTQQEKDEDEADARVRDSDDSYFNSYSYFEIHKDMLSDKTRTDAYRDALTKNPTLMNDADVLDVGCGTGILSMFAARDGGARNVVGVDGSYRIADVARMNVGANDLRERVEIIEGKLEDMDSIRGAPFDVIVSEWMGYGLFFESMLDTVLYARDKYLKPDGALLPDVCCIKIAGFTKQATVDFDFWNDVYGFSMKEVAVQQLDHALATAVVKHIEGKHIGTTETEILRLDLCKCSAKDTEFSAEFKLDALENATKDEPQTIYGIALWFDTEFSSRFCRENPVVLSTSPKEPKTHWVQTALHFPEPVVLDNITALGIKGRISMAKSTEHVRGYDISLESCTIDRSGKACGKVQTRLYRL</sequence>
<feature type="region of interest" description="Disordered" evidence="8">
    <location>
        <begin position="276"/>
        <end position="314"/>
    </location>
</feature>
<evidence type="ECO:0000256" key="1">
    <source>
        <dbReference type="ARBA" id="ARBA00011925"/>
    </source>
</evidence>
<dbReference type="CDD" id="cd02440">
    <property type="entry name" value="AdoMet_MTases"/>
    <property type="match status" value="1"/>
</dbReference>
<feature type="compositionally biased region" description="Basic and acidic residues" evidence="8">
    <location>
        <begin position="135"/>
        <end position="146"/>
    </location>
</feature>
<proteinExistence type="predicted"/>
<dbReference type="KEGG" id="bpg:Bathy02g06010"/>
<dbReference type="InterPro" id="IPR025799">
    <property type="entry name" value="Arg_MeTrfase"/>
</dbReference>
<dbReference type="FunFam" id="3.40.50.150:FF:000003">
    <property type="entry name" value="Blast:Protein arginine N-methyltransferase 1"/>
    <property type="match status" value="1"/>
</dbReference>
<dbReference type="Proteomes" id="UP000198341">
    <property type="component" value="Chromosome 2"/>
</dbReference>
<keyword evidence="2 7" id="KW-0489">Methyltransferase</keyword>
<dbReference type="InterPro" id="IPR036236">
    <property type="entry name" value="Znf_C2H2_sf"/>
</dbReference>
<dbReference type="SUPFAM" id="SSF53335">
    <property type="entry name" value="S-adenosyl-L-methionine-dependent methyltransferases"/>
    <property type="match status" value="1"/>
</dbReference>
<evidence type="ECO:0000256" key="3">
    <source>
        <dbReference type="ARBA" id="ARBA00022679"/>
    </source>
</evidence>
<keyword evidence="12" id="KW-1185">Reference proteome</keyword>
<dbReference type="GeneID" id="19017716"/>
<evidence type="ECO:0000256" key="7">
    <source>
        <dbReference type="PROSITE-ProRule" id="PRU01015"/>
    </source>
</evidence>
<feature type="domain" description="Protein arginine N-methyltransferase" evidence="10">
    <location>
        <begin position="478"/>
        <end position="635"/>
    </location>
</feature>
<dbReference type="Pfam" id="PF22528">
    <property type="entry name" value="PRMT_C"/>
    <property type="match status" value="1"/>
</dbReference>